<protein>
    <submittedName>
        <fullName evidence="1">Uncharacterized protein</fullName>
    </submittedName>
</protein>
<name>A0A396S4L5_9BACL</name>
<comment type="caution">
    <text evidence="1">The sequence shown here is derived from an EMBL/GenBank/DDBJ whole genome shotgun (WGS) entry which is preliminary data.</text>
</comment>
<dbReference type="AlphaFoldDB" id="A0A396S4L5"/>
<dbReference type="Proteomes" id="UP000265692">
    <property type="component" value="Unassembled WGS sequence"/>
</dbReference>
<evidence type="ECO:0000313" key="2">
    <source>
        <dbReference type="Proteomes" id="UP000265692"/>
    </source>
</evidence>
<sequence length="83" mass="9428">MKIQNTYSTEEFADQVGEKVAIIRTFQIIAWELNLIQSDQLLTESFLPAWDTAQQLHSLEGVEWEDAIRFALGKVFGISVNPS</sequence>
<proteinExistence type="predicted"/>
<organism evidence="1 2">
    <name type="scientific">Ureibacillus yapensis</name>
    <dbReference type="NCBI Taxonomy" id="2304605"/>
    <lineage>
        <taxon>Bacteria</taxon>
        <taxon>Bacillati</taxon>
        <taxon>Bacillota</taxon>
        <taxon>Bacilli</taxon>
        <taxon>Bacillales</taxon>
        <taxon>Caryophanaceae</taxon>
        <taxon>Ureibacillus</taxon>
    </lineage>
</organism>
<dbReference type="OrthoDB" id="2892398at2"/>
<keyword evidence="2" id="KW-1185">Reference proteome</keyword>
<dbReference type="EMBL" id="QWEI01000009">
    <property type="protein sequence ID" value="RHW34089.1"/>
    <property type="molecule type" value="Genomic_DNA"/>
</dbReference>
<dbReference type="RefSeq" id="WP_118877203.1">
    <property type="nucleotide sequence ID" value="NZ_QWEI01000009.1"/>
</dbReference>
<reference evidence="1 2" key="1">
    <citation type="submission" date="2018-08" db="EMBL/GenBank/DDBJ databases">
        <title>Lysinibacillus sp. YLB-03 draft genome sequence.</title>
        <authorList>
            <person name="Yu L."/>
        </authorList>
    </citation>
    <scope>NUCLEOTIDE SEQUENCE [LARGE SCALE GENOMIC DNA]</scope>
    <source>
        <strain evidence="1 2">YLB-03</strain>
    </source>
</reference>
<gene>
    <name evidence="1" type="ORF">D1B33_14955</name>
</gene>
<evidence type="ECO:0000313" key="1">
    <source>
        <dbReference type="EMBL" id="RHW34089.1"/>
    </source>
</evidence>
<accession>A0A396S4L5</accession>